<evidence type="ECO:0000313" key="3">
    <source>
        <dbReference type="Proteomes" id="UP001183246"/>
    </source>
</evidence>
<keyword evidence="1" id="KW-0472">Membrane</keyword>
<gene>
    <name evidence="2" type="ORF">RM590_15575</name>
</gene>
<evidence type="ECO:0000256" key="1">
    <source>
        <dbReference type="SAM" id="Phobius"/>
    </source>
</evidence>
<sequence length="232" mass="25145">MRHAEPGAARPLLVGLGLLLILLAGGAAWVRDPLEGGVFVLMALIPPTLLLALSCVYFSIHYLYADQPRWRFLTGGAAVGFLAGTACALLLAVAVICVSGPQLYQAAFGERSRAVIANVRYPSDQEGEPHGTVRYELRDAVTERDLGWMAFGPKEALTPGEHVEVYADPHGLAAPVAADRMGWLTVPALVLGAAATATAAAPTLAVAWQRRLVRRHGTLHDYFRHWHERRQR</sequence>
<dbReference type="Proteomes" id="UP001183246">
    <property type="component" value="Unassembled WGS sequence"/>
</dbReference>
<evidence type="ECO:0000313" key="2">
    <source>
        <dbReference type="EMBL" id="MDT0344026.1"/>
    </source>
</evidence>
<dbReference type="RefSeq" id="WP_311705160.1">
    <property type="nucleotide sequence ID" value="NZ_JAVREL010000008.1"/>
</dbReference>
<organism evidence="2 3">
    <name type="scientific">Streptomyces litchfieldiae</name>
    <dbReference type="NCBI Taxonomy" id="3075543"/>
    <lineage>
        <taxon>Bacteria</taxon>
        <taxon>Bacillati</taxon>
        <taxon>Actinomycetota</taxon>
        <taxon>Actinomycetes</taxon>
        <taxon>Kitasatosporales</taxon>
        <taxon>Streptomycetaceae</taxon>
        <taxon>Streptomyces</taxon>
    </lineage>
</organism>
<evidence type="ECO:0008006" key="4">
    <source>
        <dbReference type="Google" id="ProtNLM"/>
    </source>
</evidence>
<keyword evidence="1" id="KW-1133">Transmembrane helix</keyword>
<keyword evidence="1" id="KW-0812">Transmembrane</keyword>
<protein>
    <recommendedName>
        <fullName evidence="4">Integral membrane protein</fullName>
    </recommendedName>
</protein>
<keyword evidence="3" id="KW-1185">Reference proteome</keyword>
<feature type="transmembrane region" description="Helical" evidence="1">
    <location>
        <begin position="72"/>
        <end position="96"/>
    </location>
</feature>
<name>A0ABU2MRD1_9ACTN</name>
<accession>A0ABU2MRD1</accession>
<feature type="transmembrane region" description="Helical" evidence="1">
    <location>
        <begin position="188"/>
        <end position="208"/>
    </location>
</feature>
<dbReference type="EMBL" id="JAVREL010000008">
    <property type="protein sequence ID" value="MDT0344026.1"/>
    <property type="molecule type" value="Genomic_DNA"/>
</dbReference>
<comment type="caution">
    <text evidence="2">The sequence shown here is derived from an EMBL/GenBank/DDBJ whole genome shotgun (WGS) entry which is preliminary data.</text>
</comment>
<reference evidence="3" key="1">
    <citation type="submission" date="2023-07" db="EMBL/GenBank/DDBJ databases">
        <title>30 novel species of actinomycetes from the DSMZ collection.</title>
        <authorList>
            <person name="Nouioui I."/>
        </authorList>
    </citation>
    <scope>NUCLEOTIDE SEQUENCE [LARGE SCALE GENOMIC DNA]</scope>
    <source>
        <strain evidence="3">DSM 44938</strain>
    </source>
</reference>
<feature type="transmembrane region" description="Helical" evidence="1">
    <location>
        <begin position="38"/>
        <end position="60"/>
    </location>
</feature>
<proteinExistence type="predicted"/>